<evidence type="ECO:0000313" key="3">
    <source>
        <dbReference type="Proteomes" id="UP000076580"/>
    </source>
</evidence>
<dbReference type="InParanoid" id="A0A151GCP2"/>
<dbReference type="PANTHER" id="PTHR36922">
    <property type="entry name" value="BLL2446 PROTEIN"/>
    <property type="match status" value="1"/>
</dbReference>
<dbReference type="RefSeq" id="XP_040654222.1">
    <property type="nucleotide sequence ID" value="XM_040804118.1"/>
</dbReference>
<name>A0A151GCP2_DRECN</name>
<feature type="compositionally biased region" description="Pro residues" evidence="1">
    <location>
        <begin position="586"/>
        <end position="598"/>
    </location>
</feature>
<dbReference type="EMBL" id="LAYC01000003">
    <property type="protein sequence ID" value="KYK54870.1"/>
    <property type="molecule type" value="Genomic_DNA"/>
</dbReference>
<dbReference type="InterPro" id="IPR018531">
    <property type="entry name" value="DUF1993"/>
</dbReference>
<dbReference type="STRING" id="98403.A0A151GCP2"/>
<dbReference type="SUPFAM" id="SSF109854">
    <property type="entry name" value="DinB/YfiT-like putative metalloenzymes"/>
    <property type="match status" value="1"/>
</dbReference>
<sequence>MSTDWRSDHGRASVTFLRENHLLDRSADADLTWGFAVIRPTGAADDEQWEAATRSLREGILLPFREHDNHLQSERGGAPLDPTPTDLIAGNLELPPEQLDDPLLRAERAQFREYVSSMCEQDRWGVVHAACIALDATAVEKLTDGHLASDDRHVIILDEDDSIMVTDYYGAWLFAEPTTLNQLYRDLRHGDMTLEELSPHPHRQGQLPLWDGDTCGKLIDPPGGAGYRLGGTTRGKGDKDGTGGQTNSAAKTRVRGRPQLSLPVTSSCSFISPVTEEDVWIMLDHAGATFESKQITFRPWEVKAATPDAVGCGVWRLNPGREGEGAVRALVMPCLVLIIAAELKVCWTAIRLYLPRQVVESMERVRLARRLLAQGEVEWRETVQRAAEVRLRLSLRLRPLVSSAASGTTPHMEAHGRLGKATRVVGERTLGRRRPLRPPPGALVGWHGKVGDVPHHAALCWRPGRVLARHQQTPPTKRWLAAGTTLVAGMVGCLGVLTLPAPQRTLAPCSGLRGVGDAVHPYPAACLKWEGGREGEGRRRRGEAMRARNRHGIGITPSPPHAIAAAYLATARQIRYPLPIVLSIPSHPPAPPPSPLPRSRPDRNTATRTPSHQRGRQTAAATMTYTLYDASVTVAKETLECLAAILKKGETAPNAASLPEARIHPDMLPLTFQVHFVTDLSQKMVSRLTGEEPPTLENNLKTFADFQARIKLVQGALAKADRDLVNKRGDEIVSMGLGSGKTAQLPGTAYNSGYTMPSIFFHLVTAYNILRKEGVDVGKMDYLTPYIGHHVPKEAAN</sequence>
<dbReference type="Proteomes" id="UP000076580">
    <property type="component" value="Chromosome 03"/>
</dbReference>
<dbReference type="Pfam" id="PF09351">
    <property type="entry name" value="DUF1993"/>
    <property type="match status" value="1"/>
</dbReference>
<organism evidence="2 3">
    <name type="scientific">Drechmeria coniospora</name>
    <name type="common">Nematophagous fungus</name>
    <name type="synonym">Meria coniospora</name>
    <dbReference type="NCBI Taxonomy" id="98403"/>
    <lineage>
        <taxon>Eukaryota</taxon>
        <taxon>Fungi</taxon>
        <taxon>Dikarya</taxon>
        <taxon>Ascomycota</taxon>
        <taxon>Pezizomycotina</taxon>
        <taxon>Sordariomycetes</taxon>
        <taxon>Hypocreomycetidae</taxon>
        <taxon>Hypocreales</taxon>
        <taxon>Ophiocordycipitaceae</taxon>
        <taxon>Drechmeria</taxon>
    </lineage>
</organism>
<proteinExistence type="predicted"/>
<dbReference type="AlphaFoldDB" id="A0A151GCP2"/>
<evidence type="ECO:0000313" key="2">
    <source>
        <dbReference type="EMBL" id="KYK54870.1"/>
    </source>
</evidence>
<dbReference type="InterPro" id="IPR034660">
    <property type="entry name" value="DinB/YfiT-like"/>
</dbReference>
<accession>A0A151GCP2</accession>
<dbReference type="Gene3D" id="1.20.120.450">
    <property type="entry name" value="dinb family like domain"/>
    <property type="match status" value="1"/>
</dbReference>
<feature type="region of interest" description="Disordered" evidence="1">
    <location>
        <begin position="585"/>
        <end position="619"/>
    </location>
</feature>
<keyword evidence="3" id="KW-1185">Reference proteome</keyword>
<reference evidence="2 3" key="1">
    <citation type="journal article" date="2016" name="Sci. Rep.">
        <title>Insights into Adaptations to a Near-Obligate Nematode Endoparasitic Lifestyle from the Finished Genome of Drechmeria coniospora.</title>
        <authorList>
            <person name="Zhang L."/>
            <person name="Zhou Z."/>
            <person name="Guo Q."/>
            <person name="Fokkens L."/>
            <person name="Miskei M."/>
            <person name="Pocsi I."/>
            <person name="Zhang W."/>
            <person name="Chen M."/>
            <person name="Wang L."/>
            <person name="Sun Y."/>
            <person name="Donzelli B.G."/>
            <person name="Gibson D.M."/>
            <person name="Nelson D.R."/>
            <person name="Luo J.G."/>
            <person name="Rep M."/>
            <person name="Liu H."/>
            <person name="Yang S."/>
            <person name="Wang J."/>
            <person name="Krasnoff S.B."/>
            <person name="Xu Y."/>
            <person name="Molnar I."/>
            <person name="Lin M."/>
        </authorList>
    </citation>
    <scope>NUCLEOTIDE SEQUENCE [LARGE SCALE GENOMIC DNA]</scope>
    <source>
        <strain evidence="2 3">ARSEF 6962</strain>
    </source>
</reference>
<gene>
    <name evidence="2" type="ORF">DCS_06831</name>
</gene>
<dbReference type="GeneID" id="63719474"/>
<feature type="region of interest" description="Disordered" evidence="1">
    <location>
        <begin position="229"/>
        <end position="255"/>
    </location>
</feature>
<evidence type="ECO:0000256" key="1">
    <source>
        <dbReference type="SAM" id="MobiDB-lite"/>
    </source>
</evidence>
<dbReference type="PANTHER" id="PTHR36922:SF1">
    <property type="entry name" value="DUF1993 DOMAIN-CONTAINING PROTEIN"/>
    <property type="match status" value="1"/>
</dbReference>
<protein>
    <submittedName>
        <fullName evidence="2">Uncharacterized protein</fullName>
    </submittedName>
</protein>
<comment type="caution">
    <text evidence="2">The sequence shown here is derived from an EMBL/GenBank/DDBJ whole genome shotgun (WGS) entry which is preliminary data.</text>
</comment>